<keyword evidence="2" id="KW-0732">Signal</keyword>
<feature type="chain" id="PRO_5039037747" evidence="2">
    <location>
        <begin position="24"/>
        <end position="148"/>
    </location>
</feature>
<evidence type="ECO:0000256" key="1">
    <source>
        <dbReference type="SAM" id="Coils"/>
    </source>
</evidence>
<proteinExistence type="predicted"/>
<feature type="coiled-coil region" evidence="1">
    <location>
        <begin position="72"/>
        <end position="136"/>
    </location>
</feature>
<evidence type="ECO:0000256" key="2">
    <source>
        <dbReference type="SAM" id="SignalP"/>
    </source>
</evidence>
<comment type="caution">
    <text evidence="3">The sequence shown here is derived from an EMBL/GenBank/DDBJ whole genome shotgun (WGS) entry which is preliminary data.</text>
</comment>
<evidence type="ECO:0000313" key="4">
    <source>
        <dbReference type="Proteomes" id="UP000824250"/>
    </source>
</evidence>
<feature type="signal peptide" evidence="2">
    <location>
        <begin position="1"/>
        <end position="23"/>
    </location>
</feature>
<organism evidence="3 4">
    <name type="scientific">Candidatus Copromonas faecavium</name>
    <name type="common">nom. illeg.</name>
    <dbReference type="NCBI Taxonomy" id="2840740"/>
    <lineage>
        <taxon>Bacteria</taxon>
        <taxon>Bacillati</taxon>
        <taxon>Bacillota</taxon>
        <taxon>Clostridia</taxon>
        <taxon>Lachnospirales</taxon>
        <taxon>Lachnospiraceae</taxon>
        <taxon>Candidatus Copromonas (nom. illeg.)</taxon>
    </lineage>
</organism>
<dbReference type="Proteomes" id="UP000824250">
    <property type="component" value="Unassembled WGS sequence"/>
</dbReference>
<dbReference type="AlphaFoldDB" id="A0A9D1A3Q1"/>
<dbReference type="EMBL" id="DVGC01000025">
    <property type="protein sequence ID" value="HIR05208.1"/>
    <property type="molecule type" value="Genomic_DNA"/>
</dbReference>
<evidence type="ECO:0000313" key="3">
    <source>
        <dbReference type="EMBL" id="HIR05208.1"/>
    </source>
</evidence>
<name>A0A9D1A3Q1_9FIRM</name>
<gene>
    <name evidence="3" type="ORF">IAB28_04505</name>
</gene>
<sequence length="148" mass="17009">MKRWIFLFSLMACLVCTPFTGLANDTDAAQQKYEEAISENWKEMLKGSIRLDTLNAENNTHLLWWQDVENPSKEAAALVEQIEALMEQQEEDQESMDPYTKAKKACDEKMNADGANAALENIIRIQQDRIEDQEELAKLWEKVDGLVK</sequence>
<reference evidence="3" key="1">
    <citation type="submission" date="2020-10" db="EMBL/GenBank/DDBJ databases">
        <authorList>
            <person name="Gilroy R."/>
        </authorList>
    </citation>
    <scope>NUCLEOTIDE SEQUENCE</scope>
    <source>
        <strain evidence="3">CHK180-2868</strain>
    </source>
</reference>
<protein>
    <submittedName>
        <fullName evidence="3">Uncharacterized protein</fullName>
    </submittedName>
</protein>
<keyword evidence="1" id="KW-0175">Coiled coil</keyword>
<reference evidence="3" key="2">
    <citation type="journal article" date="2021" name="PeerJ">
        <title>Extensive microbial diversity within the chicken gut microbiome revealed by metagenomics and culture.</title>
        <authorList>
            <person name="Gilroy R."/>
            <person name="Ravi A."/>
            <person name="Getino M."/>
            <person name="Pursley I."/>
            <person name="Horton D.L."/>
            <person name="Alikhan N.F."/>
            <person name="Baker D."/>
            <person name="Gharbi K."/>
            <person name="Hall N."/>
            <person name="Watson M."/>
            <person name="Adriaenssens E.M."/>
            <person name="Foster-Nyarko E."/>
            <person name="Jarju S."/>
            <person name="Secka A."/>
            <person name="Antonio M."/>
            <person name="Oren A."/>
            <person name="Chaudhuri R.R."/>
            <person name="La Ragione R."/>
            <person name="Hildebrand F."/>
            <person name="Pallen M.J."/>
        </authorList>
    </citation>
    <scope>NUCLEOTIDE SEQUENCE</scope>
    <source>
        <strain evidence="3">CHK180-2868</strain>
    </source>
</reference>
<accession>A0A9D1A3Q1</accession>